<evidence type="ECO:0000256" key="9">
    <source>
        <dbReference type="PROSITE-ProRule" id="PRU00175"/>
    </source>
</evidence>
<feature type="region of interest" description="Disordered" evidence="11">
    <location>
        <begin position="335"/>
        <end position="355"/>
    </location>
</feature>
<comment type="caution">
    <text evidence="13">The sequence shown here is derived from an EMBL/GenBank/DDBJ whole genome shotgun (WGS) entry which is preliminary data.</text>
</comment>
<evidence type="ECO:0000256" key="6">
    <source>
        <dbReference type="ARBA" id="ARBA00022927"/>
    </source>
</evidence>
<dbReference type="InterPro" id="IPR000547">
    <property type="entry name" value="Clathrin_H-chain/VPS_repeat"/>
</dbReference>
<dbReference type="GO" id="GO:0030897">
    <property type="term" value="C:HOPS complex"/>
    <property type="evidence" value="ECO:0007669"/>
    <property type="project" value="TreeGrafter"/>
</dbReference>
<dbReference type="PANTHER" id="PTHR23323:SF24">
    <property type="entry name" value="VACUOLAR PROTEIN SORTING-ASSOCIATED PROTEIN 11 HOMOLOG"/>
    <property type="match status" value="1"/>
</dbReference>
<feature type="compositionally biased region" description="Basic and acidic residues" evidence="11">
    <location>
        <begin position="796"/>
        <end position="837"/>
    </location>
</feature>
<dbReference type="PROSITE" id="PS50089">
    <property type="entry name" value="ZF_RING_2"/>
    <property type="match status" value="1"/>
</dbReference>
<comment type="similarity">
    <text evidence="1">Belongs to the VPS11 family.</text>
</comment>
<dbReference type="Pfam" id="PF23341">
    <property type="entry name" value="PEP5_VPS11_N"/>
    <property type="match status" value="1"/>
</dbReference>
<dbReference type="GO" id="GO:0005768">
    <property type="term" value="C:endosome"/>
    <property type="evidence" value="ECO:0007669"/>
    <property type="project" value="TreeGrafter"/>
</dbReference>
<dbReference type="EMBL" id="SOZI01000004">
    <property type="protein sequence ID" value="TNY24208.1"/>
    <property type="molecule type" value="Genomic_DNA"/>
</dbReference>
<keyword evidence="6" id="KW-0653">Protein transport</keyword>
<dbReference type="AlphaFoldDB" id="A0A5C5G518"/>
<gene>
    <name evidence="13" type="ORF">DMC30DRAFT_191536</name>
</gene>
<organism evidence="13 14">
    <name type="scientific">Rhodotorula diobovata</name>
    <dbReference type="NCBI Taxonomy" id="5288"/>
    <lineage>
        <taxon>Eukaryota</taxon>
        <taxon>Fungi</taxon>
        <taxon>Dikarya</taxon>
        <taxon>Basidiomycota</taxon>
        <taxon>Pucciniomycotina</taxon>
        <taxon>Microbotryomycetes</taxon>
        <taxon>Sporidiobolales</taxon>
        <taxon>Sporidiobolaceae</taxon>
        <taxon>Rhodotorula</taxon>
    </lineage>
</organism>
<keyword evidence="3" id="KW-0479">Metal-binding</keyword>
<name>A0A5C5G518_9BASI</name>
<keyword evidence="14" id="KW-1185">Reference proteome</keyword>
<dbReference type="GO" id="GO:0006904">
    <property type="term" value="P:vesicle docking involved in exocytosis"/>
    <property type="evidence" value="ECO:0007669"/>
    <property type="project" value="TreeGrafter"/>
</dbReference>
<dbReference type="GO" id="GO:0008270">
    <property type="term" value="F:zinc ion binding"/>
    <property type="evidence" value="ECO:0007669"/>
    <property type="project" value="UniProtKB-KW"/>
</dbReference>
<feature type="region of interest" description="Disordered" evidence="11">
    <location>
        <begin position="460"/>
        <end position="486"/>
    </location>
</feature>
<evidence type="ECO:0000256" key="2">
    <source>
        <dbReference type="ARBA" id="ARBA00022448"/>
    </source>
</evidence>
<evidence type="ECO:0000259" key="12">
    <source>
        <dbReference type="PROSITE" id="PS50089"/>
    </source>
</evidence>
<evidence type="ECO:0000313" key="14">
    <source>
        <dbReference type="Proteomes" id="UP000311382"/>
    </source>
</evidence>
<comment type="subcellular location">
    <subcellularLocation>
        <location evidence="8">Endomembrane system</location>
        <topology evidence="8">Peripheral membrane protein</topology>
        <orientation evidence="8">Cytoplasmic side</orientation>
    </subcellularLocation>
</comment>
<dbReference type="Pfam" id="PF12451">
    <property type="entry name" value="VPS11_C"/>
    <property type="match status" value="1"/>
</dbReference>
<reference evidence="13 14" key="1">
    <citation type="submission" date="2019-03" db="EMBL/GenBank/DDBJ databases">
        <title>Rhodosporidium diobovatum UCD-FST 08-225 genome sequencing, assembly, and annotation.</title>
        <authorList>
            <person name="Fakankun I.U."/>
            <person name="Fristensky B."/>
            <person name="Levin D.B."/>
        </authorList>
    </citation>
    <scope>NUCLEOTIDE SEQUENCE [LARGE SCALE GENOMIC DNA]</scope>
    <source>
        <strain evidence="13 14">UCD-FST 08-225</strain>
    </source>
</reference>
<evidence type="ECO:0000256" key="3">
    <source>
        <dbReference type="ARBA" id="ARBA00022723"/>
    </source>
</evidence>
<accession>A0A5C5G518</accession>
<evidence type="ECO:0000256" key="4">
    <source>
        <dbReference type="ARBA" id="ARBA00022771"/>
    </source>
</evidence>
<dbReference type="SUPFAM" id="SSF57850">
    <property type="entry name" value="RING/U-box"/>
    <property type="match status" value="1"/>
</dbReference>
<feature type="region of interest" description="Disordered" evidence="11">
    <location>
        <begin position="795"/>
        <end position="871"/>
    </location>
</feature>
<dbReference type="PANTHER" id="PTHR23323">
    <property type="entry name" value="VACUOLAR PROTEIN SORTING-ASSOCIATED PROTEIN"/>
    <property type="match status" value="1"/>
</dbReference>
<feature type="region of interest" description="Disordered" evidence="11">
    <location>
        <begin position="668"/>
        <end position="687"/>
    </location>
</feature>
<dbReference type="GO" id="GO:0007033">
    <property type="term" value="P:vacuole organization"/>
    <property type="evidence" value="ECO:0007669"/>
    <property type="project" value="TreeGrafter"/>
</dbReference>
<dbReference type="GO" id="GO:0006886">
    <property type="term" value="P:intracellular protein transport"/>
    <property type="evidence" value="ECO:0007669"/>
    <property type="project" value="UniProtKB-UniRule"/>
</dbReference>
<keyword evidence="2" id="KW-0813">Transport</keyword>
<feature type="domain" description="RING-type" evidence="12">
    <location>
        <begin position="1165"/>
        <end position="1200"/>
    </location>
</feature>
<protein>
    <recommendedName>
        <fullName evidence="12">RING-type domain-containing protein</fullName>
    </recommendedName>
</protein>
<dbReference type="GO" id="GO:0048284">
    <property type="term" value="P:organelle fusion"/>
    <property type="evidence" value="ECO:0007669"/>
    <property type="project" value="TreeGrafter"/>
</dbReference>
<evidence type="ECO:0000256" key="7">
    <source>
        <dbReference type="ARBA" id="ARBA00023136"/>
    </source>
</evidence>
<dbReference type="OrthoDB" id="26184at2759"/>
<keyword evidence="5" id="KW-0862">Zinc</keyword>
<dbReference type="CDD" id="cd16688">
    <property type="entry name" value="RING-H2_Vps11"/>
    <property type="match status" value="1"/>
</dbReference>
<dbReference type="InterPro" id="IPR024763">
    <property type="entry name" value="VPS11_C"/>
</dbReference>
<feature type="compositionally biased region" description="Low complexity" evidence="11">
    <location>
        <begin position="668"/>
        <end position="685"/>
    </location>
</feature>
<dbReference type="PROSITE" id="PS50236">
    <property type="entry name" value="CHCR"/>
    <property type="match status" value="1"/>
</dbReference>
<dbReference type="GO" id="GO:0030674">
    <property type="term" value="F:protein-macromolecule adaptor activity"/>
    <property type="evidence" value="ECO:0007669"/>
    <property type="project" value="TreeGrafter"/>
</dbReference>
<dbReference type="GO" id="GO:0007032">
    <property type="term" value="P:endosome organization"/>
    <property type="evidence" value="ECO:0007669"/>
    <property type="project" value="TreeGrafter"/>
</dbReference>
<feature type="compositionally biased region" description="Low complexity" evidence="11">
    <location>
        <begin position="335"/>
        <end position="354"/>
    </location>
</feature>
<evidence type="ECO:0000256" key="8">
    <source>
        <dbReference type="ARBA" id="ARBA00029433"/>
    </source>
</evidence>
<proteinExistence type="inferred from homology"/>
<keyword evidence="4 9" id="KW-0863">Zinc-finger</keyword>
<dbReference type="InterPro" id="IPR001841">
    <property type="entry name" value="Znf_RING"/>
</dbReference>
<sequence>MSRRPTPAQGGTGAQNAAMAAPAWRQFSFFQQASFPWSSSSPHLDLLQQPALVSTLHANPDLAEGFLLVADLDGNLHWLNSDWESERSWRAYDRGRCQLVQSAEWDLSRGWTVVVTVGVRTCCPSRGARGFRLTMPDPSPQDDASTPFPLLKVWLLTLPAPASTTTTTTNATSDTSSLPSLPTLTLLRQAPISPTPSRPSPVSSLALSPSLSHVVLGLADGSVVAFKRLVDLVESSLLDLEDAAARARAAAAAAPGAGSGSGSGSGRKTAATGYTVGGMGKLRTLWEGNKEPVTNLGVTATSAGAGPTRVAASQTLFILTTSQILALSLPLPGDKASSSSKGNKGSSASASASGQPALLDEHGAAVGCAQVLRLGLGKGVGEVEGQTAERMVVAREEAIYVYGAEGREGCWAYEGPKSSIVPLHSASVASSPSSSSSALQLLPTPYLAIVSPPQSSSLASNSATIRAHARASPAPGTTSSGTAGGGGGDEHVAKLTIFDPENKFVAYSGTYAGEEGGGGVRSVVEAWGAVWVLTEGGKLFRLTEQPLETSFATLFQRNLYTLAIGLAHSRGLGADVIAENYRRYGDHLYGKADYEGAMAAYLKTVGTVQASYVIRKFLDAQRLTHLTSYLQELHSRGLANSDITTLLLNCYAKLADDDALSRFIHSSSASSASSSDPSTDATATDEPPFDLDTAIRVLRQAGYFTHASWLAERYRTHGLFLRIAIEDVGDCRGALRYVRELARSGVAGGNKDDAGRTAAEEARESLKRWGGVLLAQEPELTTEVLVEVCCGAEGAGDAKTEGAAPGREKPGSKDSVDTSGKDRVGALKNGRSRDTKSPTRGAAKAFDVPDSASIDGGRAPSSVVTAEPEPTTVPLPSPRAFFAHFVDRPRHFISFLEQVVARRYGKPVDALVPPTALTGADAPLPAPRTLDVEPPRDPAARDEQLVWNTLLELYVSGATAGAAAGDVDERERARLEGLTLRLLRCRDQVPYDETQALLVCTTKGFEEGFVLIYELLGMYEDVVRYWIDAATSTPSGPDLTPRILRALRRYGPSTPSLYPLVLRHLTTSSDLLSRHQADVLELLDEVDRAKVLPPVKVVQLLSANGNASVGLVREYLKRQLLADKQELDSDQALITSYRTETLKKRREIAELSDPTQPCIFQVTRCSACGGQLDLPGVHFMCRHSYHLRCLGENESQCPNCARTHGVVREIRRNNDEMRGRHDVFLDEVRGAEDPFAAVAGAFARGWMGDGGAQVDGVEA</sequence>
<dbReference type="InterPro" id="IPR057307">
    <property type="entry name" value="PEP5_VPS11_N"/>
</dbReference>
<evidence type="ECO:0000313" key="13">
    <source>
        <dbReference type="EMBL" id="TNY24208.1"/>
    </source>
</evidence>
<keyword evidence="7" id="KW-0472">Membrane</keyword>
<dbReference type="STRING" id="5288.A0A5C5G518"/>
<evidence type="ECO:0000256" key="11">
    <source>
        <dbReference type="SAM" id="MobiDB-lite"/>
    </source>
</evidence>
<feature type="repeat" description="CHCR" evidence="10">
    <location>
        <begin position="601"/>
        <end position="782"/>
    </location>
</feature>
<dbReference type="Proteomes" id="UP000311382">
    <property type="component" value="Unassembled WGS sequence"/>
</dbReference>
<dbReference type="Pfam" id="PF23356">
    <property type="entry name" value="TPR_PEP5_VPS11"/>
    <property type="match status" value="1"/>
</dbReference>
<feature type="compositionally biased region" description="Low complexity" evidence="11">
    <location>
        <begin position="471"/>
        <end position="481"/>
    </location>
</feature>
<evidence type="ECO:0000256" key="1">
    <source>
        <dbReference type="ARBA" id="ARBA00007070"/>
    </source>
</evidence>
<evidence type="ECO:0000256" key="10">
    <source>
        <dbReference type="PROSITE-ProRule" id="PRU01006"/>
    </source>
</evidence>
<dbReference type="InterPro" id="IPR057308">
    <property type="entry name" value="CHCR_PEP5_VPS11"/>
</dbReference>
<evidence type="ECO:0000256" key="5">
    <source>
        <dbReference type="ARBA" id="ARBA00022833"/>
    </source>
</evidence>
<dbReference type="Pfam" id="PF17122">
    <property type="entry name" value="zf-C3H2C3"/>
    <property type="match status" value="1"/>
</dbReference>